<organism evidence="1 2">
    <name type="scientific">Manganibacter manganicus</name>
    <dbReference type="NCBI Taxonomy" id="1873176"/>
    <lineage>
        <taxon>Bacteria</taxon>
        <taxon>Pseudomonadati</taxon>
        <taxon>Pseudomonadota</taxon>
        <taxon>Alphaproteobacteria</taxon>
        <taxon>Hyphomicrobiales</taxon>
        <taxon>Phyllobacteriaceae</taxon>
        <taxon>Manganibacter</taxon>
    </lineage>
</organism>
<dbReference type="Proteomes" id="UP000191905">
    <property type="component" value="Unassembled WGS sequence"/>
</dbReference>
<name>A0A1V8RR37_9HYPH</name>
<dbReference type="AlphaFoldDB" id="A0A1V8RR37"/>
<dbReference type="STRING" id="1873176.BFN67_17680"/>
<reference evidence="1 2" key="1">
    <citation type="journal article" date="2016" name="Int. J. Syst. Evol. Microbiol.">
        <title>Pseudaminobacter manganicus sp. nov., isolated from sludge of a manganese mine.</title>
        <authorList>
            <person name="Li J."/>
            <person name="Huang J."/>
            <person name="Liao S."/>
            <person name="Wang G."/>
        </authorList>
    </citation>
    <scope>NUCLEOTIDE SEQUENCE [LARGE SCALE GENOMIC DNA]</scope>
    <source>
        <strain evidence="1 2">JH-7</strain>
    </source>
</reference>
<dbReference type="RefSeq" id="WP_080919711.1">
    <property type="nucleotide sequence ID" value="NZ_MDET01000014.1"/>
</dbReference>
<dbReference type="EMBL" id="MDET01000014">
    <property type="protein sequence ID" value="OQM75603.1"/>
    <property type="molecule type" value="Genomic_DNA"/>
</dbReference>
<dbReference type="OrthoDB" id="8030012at2"/>
<protein>
    <submittedName>
        <fullName evidence="1">Uncharacterized protein</fullName>
    </submittedName>
</protein>
<keyword evidence="2" id="KW-1185">Reference proteome</keyword>
<accession>A0A1V8RR37</accession>
<evidence type="ECO:0000313" key="1">
    <source>
        <dbReference type="EMBL" id="OQM75603.1"/>
    </source>
</evidence>
<comment type="caution">
    <text evidence="1">The sequence shown here is derived from an EMBL/GenBank/DDBJ whole genome shotgun (WGS) entry which is preliminary data.</text>
</comment>
<evidence type="ECO:0000313" key="2">
    <source>
        <dbReference type="Proteomes" id="UP000191905"/>
    </source>
</evidence>
<sequence length="156" mass="17131">MIIEHDEQGRIFHIISDPVMPEVLEAYLARGALSFEPKPGAPIQARTMQGEAIVDEDGNPVMTNGSSILAKCDIQSDYIRDGQITPRPLCPATVVVSGRRITIKDAPKGSTFAAEIEDVEYPLDDTTVELDEAGPLTIIINPPFPYMEARHDLEIM</sequence>
<gene>
    <name evidence="1" type="ORF">BFN67_17680</name>
</gene>
<proteinExistence type="predicted"/>